<dbReference type="OrthoDB" id="194849at2"/>
<dbReference type="SUPFAM" id="SSF52799">
    <property type="entry name" value="(Phosphotyrosine protein) phosphatases II"/>
    <property type="match status" value="1"/>
</dbReference>
<dbReference type="RefSeq" id="WP_105329203.1">
    <property type="nucleotide sequence ID" value="NZ_PUHY01000006.1"/>
</dbReference>
<dbReference type="AlphaFoldDB" id="A0A2S8FVR2"/>
<accession>A0A2S8FVR2</accession>
<dbReference type="Proteomes" id="UP000238322">
    <property type="component" value="Unassembled WGS sequence"/>
</dbReference>
<name>A0A2S8FVR2_9BACT</name>
<dbReference type="InterPro" id="IPR016130">
    <property type="entry name" value="Tyr_Pase_AS"/>
</dbReference>
<feature type="transmembrane region" description="Helical" evidence="1">
    <location>
        <begin position="58"/>
        <end position="76"/>
    </location>
</feature>
<proteinExistence type="predicted"/>
<comment type="caution">
    <text evidence="3">The sequence shown here is derived from an EMBL/GenBank/DDBJ whole genome shotgun (WGS) entry which is preliminary data.</text>
</comment>
<dbReference type="PANTHER" id="PTHR47216:SF4">
    <property type="entry name" value="OS01G0859400 PROTEIN"/>
    <property type="match status" value="1"/>
</dbReference>
<evidence type="ECO:0000313" key="4">
    <source>
        <dbReference type="Proteomes" id="UP000238322"/>
    </source>
</evidence>
<dbReference type="EMBL" id="PUHY01000006">
    <property type="protein sequence ID" value="PQO35914.1"/>
    <property type="molecule type" value="Genomic_DNA"/>
</dbReference>
<dbReference type="InterPro" id="IPR029021">
    <property type="entry name" value="Prot-tyrosine_phosphatase-like"/>
</dbReference>
<gene>
    <name evidence="3" type="ORF">C5Y83_08240</name>
</gene>
<dbReference type="PANTHER" id="PTHR47216">
    <property type="match status" value="1"/>
</dbReference>
<keyword evidence="1" id="KW-1133">Transmembrane helix</keyword>
<dbReference type="PROSITE" id="PS50056">
    <property type="entry name" value="TYR_PHOSPHATASE_2"/>
    <property type="match status" value="1"/>
</dbReference>
<evidence type="ECO:0000256" key="1">
    <source>
        <dbReference type="SAM" id="Phobius"/>
    </source>
</evidence>
<dbReference type="InterPro" id="IPR000387">
    <property type="entry name" value="Tyr_Pase_dom"/>
</dbReference>
<dbReference type="Gene3D" id="3.90.190.10">
    <property type="entry name" value="Protein tyrosine phosphatase superfamily"/>
    <property type="match status" value="1"/>
</dbReference>
<feature type="transmembrane region" description="Helical" evidence="1">
    <location>
        <begin position="27"/>
        <end position="46"/>
    </location>
</feature>
<reference evidence="3 4" key="1">
    <citation type="submission" date="2018-02" db="EMBL/GenBank/DDBJ databases">
        <title>Comparative genomes isolates from brazilian mangrove.</title>
        <authorList>
            <person name="Araujo J.E."/>
            <person name="Taketani R.G."/>
            <person name="Silva M.C.P."/>
            <person name="Loureco M.V."/>
            <person name="Andreote F.D."/>
        </authorList>
    </citation>
    <scope>NUCLEOTIDE SEQUENCE [LARGE SCALE GENOMIC DNA]</scope>
    <source>
        <strain evidence="3 4">Hex-1 MGV</strain>
    </source>
</reference>
<feature type="domain" description="Tyrosine specific protein phosphatases" evidence="2">
    <location>
        <begin position="149"/>
        <end position="213"/>
    </location>
</feature>
<evidence type="ECO:0000259" key="2">
    <source>
        <dbReference type="PROSITE" id="PS50056"/>
    </source>
</evidence>
<dbReference type="Pfam" id="PF00782">
    <property type="entry name" value="DSPc"/>
    <property type="match status" value="1"/>
</dbReference>
<dbReference type="PROSITE" id="PS00383">
    <property type="entry name" value="TYR_PHOSPHATASE_1"/>
    <property type="match status" value="1"/>
</dbReference>
<keyword evidence="1" id="KW-0812">Transmembrane</keyword>
<dbReference type="InterPro" id="IPR000340">
    <property type="entry name" value="Dual-sp_phosphatase_cat-dom"/>
</dbReference>
<evidence type="ECO:0000313" key="3">
    <source>
        <dbReference type="EMBL" id="PQO35914.1"/>
    </source>
</evidence>
<protein>
    <recommendedName>
        <fullName evidence="2">Tyrosine specific protein phosphatases domain-containing protein</fullName>
    </recommendedName>
</protein>
<organism evidence="3 4">
    <name type="scientific">Blastopirellula marina</name>
    <dbReference type="NCBI Taxonomy" id="124"/>
    <lineage>
        <taxon>Bacteria</taxon>
        <taxon>Pseudomonadati</taxon>
        <taxon>Planctomycetota</taxon>
        <taxon>Planctomycetia</taxon>
        <taxon>Pirellulales</taxon>
        <taxon>Pirellulaceae</taxon>
        <taxon>Blastopirellula</taxon>
    </lineage>
</organism>
<keyword evidence="1" id="KW-0472">Membrane</keyword>
<sequence>MKYAFVFLLVGLLLGWFAIQSPWLSILFWPAISFLIVSLAYFTGDVRLFGKLTDGSRHWLATAVLLPYLLFARGVWELQILFERGSAWHQVTDRVIIARRLKTHELPESVVGVLDLASEFLDPLGIRSLAGYQAEPVLDAGTLSVESALAWADRVGQTSEGKFVVHCANGSGRSGHVVAIWLLAWQIADSADEAIAMVQAARPSVRLNRQQIAQVHLAHRNCLANRKSPA</sequence>